<reference evidence="3" key="2">
    <citation type="journal article" date="2017" name="Genome Announc.">
        <title>Draft genome sequence of Paludibacter jiangxiensis NM7(T), a propionate-producing fermentative bacterium.</title>
        <authorList>
            <person name="Qiu Y.-L."/>
            <person name="Tourlousse D.M."/>
            <person name="Matsuura N."/>
            <person name="Ohashi A."/>
            <person name="Sekiguchi Y."/>
        </authorList>
    </citation>
    <scope>NUCLEOTIDE SEQUENCE [LARGE SCALE GENOMIC DNA]</scope>
    <source>
        <strain evidence="3">NM7</strain>
    </source>
</reference>
<feature type="chain" id="PRO_5007905375" evidence="1">
    <location>
        <begin position="22"/>
        <end position="166"/>
    </location>
</feature>
<feature type="signal peptide" evidence="1">
    <location>
        <begin position="1"/>
        <end position="21"/>
    </location>
</feature>
<keyword evidence="3" id="KW-1185">Reference proteome</keyword>
<protein>
    <submittedName>
        <fullName evidence="2">Uncharacterized protein</fullName>
    </submittedName>
</protein>
<evidence type="ECO:0000313" key="3">
    <source>
        <dbReference type="Proteomes" id="UP000076586"/>
    </source>
</evidence>
<evidence type="ECO:0000313" key="2">
    <source>
        <dbReference type="EMBL" id="GAT64238.1"/>
    </source>
</evidence>
<reference evidence="3" key="1">
    <citation type="submission" date="2016-04" db="EMBL/GenBank/DDBJ databases">
        <title>Draft genome sequence of Paludibacter jiangxiensis strain NM7.</title>
        <authorList>
            <person name="Qiu Y."/>
            <person name="Matsuura N."/>
            <person name="Ohashi A."/>
            <person name="Tourlousse M.D."/>
            <person name="Sekiguchi Y."/>
        </authorList>
    </citation>
    <scope>NUCLEOTIDE SEQUENCE [LARGE SCALE GENOMIC DNA]</scope>
    <source>
        <strain evidence="3">NM7</strain>
    </source>
</reference>
<dbReference type="RefSeq" id="WP_068706148.1">
    <property type="nucleotide sequence ID" value="NZ_BDCR01000004.1"/>
</dbReference>
<keyword evidence="1" id="KW-0732">Signal</keyword>
<dbReference type="EMBL" id="BDCR01000004">
    <property type="protein sequence ID" value="GAT64238.1"/>
    <property type="molecule type" value="Genomic_DNA"/>
</dbReference>
<accession>A0A171ATB4</accession>
<gene>
    <name evidence="2" type="ORF">PJIAN_4788</name>
</gene>
<dbReference type="OrthoDB" id="3135854at2"/>
<sequence>MKRTLFFLFVAGIISISSLHAQQLYAGMGGIKTHFQIYSDTTNLEVTDQILIKQAEKKSYLDAVYQAGYGYGYESYHLEFVTNKALIVENFKKRAGRDNEKKIKMIFIDANHKELATVTRPFSSTNSTSSSQPDNNCTFYSIDLINIPLLLLDKTATINLIALEAI</sequence>
<organism evidence="2 3">
    <name type="scientific">Paludibacter jiangxiensis</name>
    <dbReference type="NCBI Taxonomy" id="681398"/>
    <lineage>
        <taxon>Bacteria</taxon>
        <taxon>Pseudomonadati</taxon>
        <taxon>Bacteroidota</taxon>
        <taxon>Bacteroidia</taxon>
        <taxon>Bacteroidales</taxon>
        <taxon>Paludibacteraceae</taxon>
        <taxon>Paludibacter</taxon>
    </lineage>
</organism>
<comment type="caution">
    <text evidence="2">The sequence shown here is derived from an EMBL/GenBank/DDBJ whole genome shotgun (WGS) entry which is preliminary data.</text>
</comment>
<dbReference type="AlphaFoldDB" id="A0A171ATB4"/>
<dbReference type="Proteomes" id="UP000076586">
    <property type="component" value="Unassembled WGS sequence"/>
</dbReference>
<dbReference type="STRING" id="681398.PJIAN_4788"/>
<proteinExistence type="predicted"/>
<evidence type="ECO:0000256" key="1">
    <source>
        <dbReference type="SAM" id="SignalP"/>
    </source>
</evidence>
<name>A0A171ATB4_9BACT</name>